<gene>
    <name evidence="1" type="ORF">EF878_13380</name>
    <name evidence="2" type="ORF">EFS38_10925</name>
</gene>
<sequence>MTSTELIGVIERWLNSAAGQLTLHIDGSPVALTRYHDGVGCSAVVTLSVKVDDRLLHKALRYSSAAVLRLGMEAAALCWSATDEQLWLLMRREPDDPIRLCRALEALVNQRDVWQSLLAPLARPASPPPLNLKTLAFLQGDQHA</sequence>
<comment type="caution">
    <text evidence="1">The sequence shown here is derived from an EMBL/GenBank/DDBJ whole genome shotgun (WGS) entry which is preliminary data.</text>
</comment>
<keyword evidence="1" id="KW-0418">Kinase</keyword>
<proteinExistence type="predicted"/>
<dbReference type="NCBIfam" id="NF041550">
    <property type="entry name" value="CesT_sub"/>
    <property type="match status" value="1"/>
</dbReference>
<reference evidence="3 4" key="1">
    <citation type="submission" date="2018-11" db="EMBL/GenBank/DDBJ databases">
        <title>Characterization of surface water Dickeya isolates.</title>
        <authorList>
            <person name="Van Gijsegem F."/>
            <person name="Pedron J."/>
        </authorList>
    </citation>
    <scope>NUCLEOTIDE SEQUENCE [LARGE SCALE GENOMIC DNA]</scope>
    <source>
        <strain evidence="1 4">FVG1-MFV-O17</strain>
        <strain evidence="2 3">FVG10-MFV-A16</strain>
    </source>
</reference>
<dbReference type="GO" id="GO:0016301">
    <property type="term" value="F:kinase activity"/>
    <property type="evidence" value="ECO:0007669"/>
    <property type="project" value="UniProtKB-KW"/>
</dbReference>
<dbReference type="EMBL" id="RJLR01000024">
    <property type="protein sequence ID" value="RNM04977.1"/>
    <property type="molecule type" value="Genomic_DNA"/>
</dbReference>
<dbReference type="Proteomes" id="UP000271870">
    <property type="component" value="Unassembled WGS sequence"/>
</dbReference>
<dbReference type="Proteomes" id="UP000276061">
    <property type="component" value="Unassembled WGS sequence"/>
</dbReference>
<dbReference type="RefSeq" id="WP_033568580.1">
    <property type="nucleotide sequence ID" value="NZ_JBPWOM010000045.1"/>
</dbReference>
<evidence type="ECO:0000313" key="4">
    <source>
        <dbReference type="Proteomes" id="UP000276061"/>
    </source>
</evidence>
<evidence type="ECO:0000313" key="3">
    <source>
        <dbReference type="Proteomes" id="UP000271870"/>
    </source>
</evidence>
<accession>A0A3N0FXT5</accession>
<keyword evidence="3" id="KW-1185">Reference proteome</keyword>
<dbReference type="AlphaFoldDB" id="A0A3N0FXT5"/>
<organism evidence="1 4">
    <name type="scientific">Dickeya undicola</name>
    <dbReference type="NCBI Taxonomy" id="1577887"/>
    <lineage>
        <taxon>Bacteria</taxon>
        <taxon>Pseudomonadati</taxon>
        <taxon>Pseudomonadota</taxon>
        <taxon>Gammaproteobacteria</taxon>
        <taxon>Enterobacterales</taxon>
        <taxon>Pectobacteriaceae</taxon>
        <taxon>Dickeya</taxon>
    </lineage>
</organism>
<name>A0A3N0FXT5_9GAMM</name>
<protein>
    <submittedName>
        <fullName evidence="1">Serine kinase</fullName>
    </submittedName>
</protein>
<keyword evidence="1" id="KW-0808">Transferase</keyword>
<dbReference type="OrthoDB" id="7006103at2"/>
<evidence type="ECO:0000313" key="2">
    <source>
        <dbReference type="EMBL" id="RNM23664.1"/>
    </source>
</evidence>
<dbReference type="SUPFAM" id="SSF69635">
    <property type="entry name" value="Type III secretory system chaperone-like"/>
    <property type="match status" value="1"/>
</dbReference>
<dbReference type="EMBL" id="RJLS01000010">
    <property type="protein sequence ID" value="RNM23664.1"/>
    <property type="molecule type" value="Genomic_DNA"/>
</dbReference>
<evidence type="ECO:0000313" key="1">
    <source>
        <dbReference type="EMBL" id="RNM04977.1"/>
    </source>
</evidence>